<organism evidence="1 2">
    <name type="scientific">Paenibacillus pabuli</name>
    <dbReference type="NCBI Taxonomy" id="1472"/>
    <lineage>
        <taxon>Bacteria</taxon>
        <taxon>Bacillati</taxon>
        <taxon>Bacillota</taxon>
        <taxon>Bacilli</taxon>
        <taxon>Bacillales</taxon>
        <taxon>Paenibacillaceae</taxon>
        <taxon>Paenibacillus</taxon>
    </lineage>
</organism>
<dbReference type="EMBL" id="QGTZ01000009">
    <property type="protein sequence ID" value="PWW37409.1"/>
    <property type="molecule type" value="Genomic_DNA"/>
</dbReference>
<name>A0A855Y3T1_9BACL</name>
<proteinExistence type="predicted"/>
<dbReference type="AlphaFoldDB" id="A0A855Y3T1"/>
<dbReference type="Proteomes" id="UP000247078">
    <property type="component" value="Unassembled WGS sequence"/>
</dbReference>
<sequence length="70" mass="8281">MILKWIKRLLPTGQDREKEREQLQAVKHKASLAMQRYSECSEEIKSKIEQNHFARYLVYEKGGNGEHAHN</sequence>
<dbReference type="RefSeq" id="WP_110000821.1">
    <property type="nucleotide sequence ID" value="NZ_QGTZ01000009.1"/>
</dbReference>
<accession>A0A855Y3T1</accession>
<protein>
    <submittedName>
        <fullName evidence="1">Uncharacterized protein</fullName>
    </submittedName>
</protein>
<evidence type="ECO:0000313" key="1">
    <source>
        <dbReference type="EMBL" id="PWW37409.1"/>
    </source>
</evidence>
<gene>
    <name evidence="1" type="ORF">DET56_109296</name>
</gene>
<evidence type="ECO:0000313" key="2">
    <source>
        <dbReference type="Proteomes" id="UP000247078"/>
    </source>
</evidence>
<comment type="caution">
    <text evidence="1">The sequence shown here is derived from an EMBL/GenBank/DDBJ whole genome shotgun (WGS) entry which is preliminary data.</text>
</comment>
<reference evidence="1 2" key="1">
    <citation type="submission" date="2018-05" db="EMBL/GenBank/DDBJ databases">
        <title>Freshwater and sediment microbial communities from various areas in North America, analyzing microbe dynamics in response to fracking.</title>
        <authorList>
            <person name="Lamendella R."/>
        </authorList>
    </citation>
    <scope>NUCLEOTIDE SEQUENCE [LARGE SCALE GENOMIC DNA]</scope>
    <source>
        <strain evidence="1 2">DB-3</strain>
    </source>
</reference>